<name>A0A2R8YFK6_HUMAN</name>
<gene>
    <name evidence="2" type="primary">TSPEAR</name>
</gene>
<dbReference type="EMBL" id="AL773604">
    <property type="status" value="NOT_ANNOTATED_CDS"/>
    <property type="molecule type" value="Genomic_DNA"/>
</dbReference>
<dbReference type="ExpressionAtlas" id="A0A2R8YFK6">
    <property type="expression patterns" value="baseline and differential"/>
</dbReference>
<dbReference type="Ensembl" id="ENST00000642437.1">
    <property type="protein sequence ID" value="ENSP00000496535.1"/>
    <property type="gene ID" value="ENSG00000175894.19"/>
</dbReference>
<dbReference type="Proteomes" id="UP000005640">
    <property type="component" value="Chromosome 21"/>
</dbReference>
<organism evidence="2 3">
    <name type="scientific">Homo sapiens</name>
    <name type="common">Human</name>
    <dbReference type="NCBI Taxonomy" id="9606"/>
    <lineage>
        <taxon>Eukaryota</taxon>
        <taxon>Metazoa</taxon>
        <taxon>Chordata</taxon>
        <taxon>Craniata</taxon>
        <taxon>Vertebrata</taxon>
        <taxon>Euteleostomi</taxon>
        <taxon>Mammalia</taxon>
        <taxon>Eutheria</taxon>
        <taxon>Euarchontoglires</taxon>
        <taxon>Primates</taxon>
        <taxon>Haplorrhini</taxon>
        <taxon>Catarrhini</taxon>
        <taxon>Hominidae</taxon>
        <taxon>Homo</taxon>
    </lineage>
</organism>
<evidence type="ECO:0000256" key="1">
    <source>
        <dbReference type="SAM" id="SignalP"/>
    </source>
</evidence>
<reference evidence="2" key="4">
    <citation type="submission" date="2025-08" db="UniProtKB">
        <authorList>
            <consortium name="Ensembl"/>
        </authorList>
    </citation>
    <scope>IDENTIFICATION</scope>
</reference>
<evidence type="ECO:0000313" key="2">
    <source>
        <dbReference type="Ensembl" id="ENSP00000496535.1"/>
    </source>
</evidence>
<dbReference type="EMBL" id="KC877926">
    <property type="status" value="NOT_ANNOTATED_CDS"/>
    <property type="molecule type" value="Genomic_DNA"/>
</dbReference>
<dbReference type="EMBL" id="AP001066">
    <property type="status" value="NOT_ANNOTATED_CDS"/>
    <property type="molecule type" value="Genomic_DNA"/>
</dbReference>
<keyword evidence="1" id="KW-0732">Signal</keyword>
<reference evidence="2 3" key="2">
    <citation type="journal article" date="2001" name="Nature">
        <title>Initial sequencing and analysis of the human genome.</title>
        <authorList>
            <consortium name="International Human Genome Sequencing Consortium"/>
            <person name="Lander E.S."/>
            <person name="Linton L.M."/>
            <person name="Birren B."/>
            <person name="Nusbaum C."/>
            <person name="Zody M.C."/>
            <person name="Baldwin J."/>
            <person name="Devon K."/>
            <person name="Dewar K."/>
            <person name="Doyle M."/>
            <person name="FitzHugh W."/>
            <person name="Funke R."/>
            <person name="Gage D."/>
            <person name="Harris K."/>
            <person name="Heaford A."/>
            <person name="Howland J."/>
            <person name="Kann L."/>
            <person name="Lehoczky J."/>
            <person name="LeVine R."/>
            <person name="McEwan P."/>
            <person name="McKernan K."/>
            <person name="Meldrim J."/>
            <person name="Mesirov J.P."/>
            <person name="Miranda C."/>
            <person name="Morris W."/>
            <person name="Naylor J."/>
            <person name="Raymond C."/>
            <person name="Rosetti M."/>
            <person name="Santos R."/>
            <person name="Sheridan A."/>
            <person name="Sougnez C."/>
            <person name="Stange-Thomann N."/>
            <person name="Stojanovic N."/>
            <person name="Subramanian A."/>
            <person name="Wyman D."/>
            <person name="Rogers J."/>
            <person name="Sulston J."/>
            <person name="Ainscough R."/>
            <person name="Beck S."/>
            <person name="Bentley D."/>
            <person name="Burton J."/>
            <person name="Clee C."/>
            <person name="Carter N."/>
            <person name="Coulson A."/>
            <person name="Deadman R."/>
            <person name="Deloukas P."/>
            <person name="Dunham A."/>
            <person name="Dunham I."/>
            <person name="Durbin R."/>
            <person name="French L."/>
            <person name="Grafham D."/>
            <person name="Gregory S."/>
            <person name="Hubbard T."/>
            <person name="Humphray S."/>
            <person name="Hunt A."/>
            <person name="Jones M."/>
            <person name="Lloyd C."/>
            <person name="McMurray A."/>
            <person name="Matthews L."/>
            <person name="Mercer S."/>
            <person name="Milne S."/>
            <person name="Mullikin J.C."/>
            <person name="Mungall A."/>
            <person name="Plumb R."/>
            <person name="Ross M."/>
            <person name="Shownkeen R."/>
            <person name="Sims S."/>
            <person name="Waterston R.H."/>
            <person name="Wilson R.K."/>
            <person name="Hillier L.W."/>
            <person name="McPherson J.D."/>
            <person name="Marra M.A."/>
            <person name="Mardis E.R."/>
            <person name="Fulton L.A."/>
            <person name="Chinwalla A.T."/>
            <person name="Pepin K.H."/>
            <person name="Gish W.R."/>
            <person name="Chissoe S.L."/>
            <person name="Wendl M.C."/>
            <person name="Delehaunty K.D."/>
            <person name="Miner T.L."/>
            <person name="Delehaunty A."/>
            <person name="Kramer J.B."/>
            <person name="Cook L.L."/>
            <person name="Fulton R.S."/>
            <person name="Johnson D.L."/>
            <person name="Minx P.J."/>
            <person name="Clifton S.W."/>
            <person name="Hawkins T."/>
            <person name="Branscomb E."/>
            <person name="Predki P."/>
            <person name="Richardson P."/>
            <person name="Wenning S."/>
            <person name="Slezak T."/>
            <person name="Doggett N."/>
            <person name="Cheng J.F."/>
            <person name="Olsen A."/>
            <person name="Lucas S."/>
            <person name="Elkin C."/>
            <person name="Uberbacher E."/>
            <person name="Frazier M."/>
            <person name="Gibbs R.A."/>
            <person name="Muzny D.M."/>
            <person name="Scherer S.E."/>
            <person name="Bouck J.B."/>
            <person name="Sodergren E.J."/>
            <person name="Worley K.C."/>
            <person name="Rives C.M."/>
            <person name="Gorrell J.H."/>
            <person name="Metzker M.L."/>
            <person name="Naylor S.L."/>
            <person name="Kucherlapati R.S."/>
            <person name="Nelson D.L."/>
            <person name="Weinstock G.M."/>
            <person name="Sakaki Y."/>
            <person name="Fujiyama A."/>
            <person name="Hattori M."/>
            <person name="Yada T."/>
            <person name="Toyoda A."/>
            <person name="Itoh T."/>
            <person name="Kawagoe C."/>
            <person name="Watanabe H."/>
            <person name="Totoki Y."/>
            <person name="Taylor T."/>
            <person name="Weissenbach J."/>
            <person name="Heilig R."/>
            <person name="Saurin W."/>
            <person name="Artiguenave F."/>
            <person name="Brottier P."/>
            <person name="Bruls T."/>
            <person name="Pelletier E."/>
            <person name="Robert C."/>
            <person name="Wincker P."/>
            <person name="Smith D.R."/>
            <person name="Doucette-Stamm L."/>
            <person name="Rubenfield M."/>
            <person name="Weinstock K."/>
            <person name="Lee H.M."/>
            <person name="Dubois J."/>
            <person name="Rosenthal A."/>
            <person name="Platzer M."/>
            <person name="Nyakatura G."/>
            <person name="Taudien S."/>
            <person name="Rump A."/>
            <person name="Yang H."/>
            <person name="Yu J."/>
            <person name="Wang J."/>
            <person name="Huang G."/>
            <person name="Gu J."/>
            <person name="Hood L."/>
            <person name="Rowen L."/>
            <person name="Madan A."/>
            <person name="Qin S."/>
            <person name="Davis R.W."/>
            <person name="Federspiel N.A."/>
            <person name="Abola A.P."/>
            <person name="Proctor M.J."/>
            <person name="Myers R.M."/>
            <person name="Schmutz J."/>
            <person name="Dickson M."/>
            <person name="Grimwood J."/>
            <person name="Cox D.R."/>
            <person name="Olson M.V."/>
            <person name="Kaul R."/>
            <person name="Raymond C."/>
            <person name="Shimizu N."/>
            <person name="Kawasaki K."/>
            <person name="Minoshima S."/>
            <person name="Evans G.A."/>
            <person name="Athanasiou M."/>
            <person name="Schultz R."/>
            <person name="Roe B.A."/>
            <person name="Chen F."/>
            <person name="Pan H."/>
            <person name="Ramser J."/>
            <person name="Lehrach H."/>
            <person name="Reinhardt R."/>
            <person name="McCombie W.R."/>
            <person name="de la Bastide M."/>
            <person name="Dedhia N."/>
            <person name="Blocker H."/>
            <person name="Hornischer K."/>
            <person name="Nordsiek G."/>
            <person name="Agarwala R."/>
            <person name="Aravind L."/>
            <person name="Bailey J.A."/>
            <person name="Bateman A."/>
            <person name="Batzoglou S."/>
            <person name="Birney E."/>
            <person name="Bork P."/>
            <person name="Brown D.G."/>
            <person name="Burge C.B."/>
            <person name="Cerutti L."/>
            <person name="Chen H.C."/>
            <person name="Church D."/>
            <person name="Clamp M."/>
            <person name="Copley R.R."/>
            <person name="Doerks T."/>
            <person name="Eddy S.R."/>
            <person name="Eichler E.E."/>
            <person name="Furey T.S."/>
            <person name="Galagan J."/>
            <person name="Gilbert J.G."/>
            <person name="Harmon C."/>
            <person name="Hayashizaki Y."/>
            <person name="Haussler D."/>
            <person name="Hermjakob H."/>
            <person name="Hokamp K."/>
            <person name="Jang W."/>
            <person name="Johnson L.S."/>
            <person name="Jones T.A."/>
            <person name="Kasif S."/>
            <person name="Kaspryzk A."/>
            <person name="Kennedy S."/>
            <person name="Kent W.J."/>
            <person name="Kitts P."/>
            <person name="Koonin E.V."/>
            <person name="Korf I."/>
            <person name="Kulp D."/>
            <person name="Lancet D."/>
            <person name="Lowe T.M."/>
            <person name="McLysaght A."/>
            <person name="Mikkelsen T."/>
            <person name="Moran J.V."/>
            <person name="Mulder N."/>
            <person name="Pollara V.J."/>
            <person name="Ponting C.P."/>
            <person name="Schuler G."/>
            <person name="Schultz J."/>
            <person name="Slater G."/>
            <person name="Smit A.F."/>
            <person name="Stupka E."/>
            <person name="Szustakowski J."/>
            <person name="Thierry-Mieg D."/>
            <person name="Thierry-Mieg J."/>
            <person name="Wagner L."/>
            <person name="Wallis J."/>
            <person name="Wheeler R."/>
            <person name="Williams A."/>
            <person name="Wolf Y.I."/>
            <person name="Wolfe K.H."/>
            <person name="Yang S.P."/>
            <person name="Yeh R.F."/>
            <person name="Collins F."/>
            <person name="Guyer M.S."/>
            <person name="Peterson J."/>
            <person name="Felsenfeld A."/>
            <person name="Wetterstrand K.A."/>
            <person name="Patrinos A."/>
            <person name="Morgan M.J."/>
            <person name="de Jong P."/>
            <person name="Catanese J.J."/>
            <person name="Osoegawa K."/>
            <person name="Shizuya H."/>
            <person name="Choi S."/>
            <person name="Chen Y.J."/>
        </authorList>
    </citation>
    <scope>NUCLEOTIDE SEQUENCE [LARGE SCALE GENOMIC DNA]</scope>
</reference>
<protein>
    <submittedName>
        <fullName evidence="2">Thrombospondin type laminin G domain and EAR repeats</fullName>
    </submittedName>
</protein>
<evidence type="ECO:0000313" key="3">
    <source>
        <dbReference type="Proteomes" id="UP000005640"/>
    </source>
</evidence>
<dbReference type="EMBL" id="AP001067">
    <property type="status" value="NOT_ANNOTATED_CDS"/>
    <property type="molecule type" value="Genomic_DNA"/>
</dbReference>
<feature type="signal peptide" evidence="1">
    <location>
        <begin position="1"/>
        <end position="19"/>
    </location>
</feature>
<reference evidence="2 3" key="3">
    <citation type="journal article" date="2004" name="Nature">
        <title>Finishing the euchromatic sequence of the human genome.</title>
        <authorList>
            <consortium name="International Human Genome Sequencing Consortium"/>
        </authorList>
    </citation>
    <scope>NUCLEOTIDE SEQUENCE [LARGE SCALE GENOMIC DNA]</scope>
</reference>
<dbReference type="OrthoDB" id="408373at2759"/>
<proteinExistence type="predicted"/>
<sequence length="38" mass="3951">MSALLSLCFVLPLAAPGHGTQGWEPCTACSSLKAWAEC</sequence>
<reference evidence="2" key="5">
    <citation type="submission" date="2025-09" db="UniProtKB">
        <authorList>
            <consortium name="Ensembl"/>
        </authorList>
    </citation>
    <scope>IDENTIFICATION</scope>
</reference>
<dbReference type="EMBL" id="KC877920">
    <property type="status" value="NOT_ANNOTATED_CDS"/>
    <property type="molecule type" value="Genomic_DNA"/>
</dbReference>
<feature type="chain" id="PRO_5015306439" evidence="1">
    <location>
        <begin position="20"/>
        <end position="38"/>
    </location>
</feature>
<dbReference type="OpenTargets" id="ENSG00000175894"/>
<reference evidence="2 3" key="1">
    <citation type="journal article" date="2000" name="Nature">
        <title>The DNA sequence of human chromosome 21.</title>
        <authorList>
            <consortium name="Chromosome 21 mapping and sequencing consortium"/>
            <person name="Hattori M."/>
            <person name="Fujiyama A."/>
            <person name="Taylor T.D."/>
            <person name="Watanabe H."/>
            <person name="Yada T."/>
            <person name="Park H.S."/>
            <person name="Toyoda A."/>
            <person name="Ishii K."/>
            <person name="Totoki Y."/>
            <person name="Choi D.K."/>
            <person name="Groner Y."/>
            <person name="Soeda E."/>
            <person name="Ohki M."/>
            <person name="Takagi T."/>
            <person name="Sakaki Y."/>
            <person name="Taudien S."/>
            <person name="Blechschmidt K."/>
            <person name="Polley A."/>
            <person name="Menzel U."/>
            <person name="Delabar J."/>
            <person name="Kumpf K."/>
            <person name="Lehmann R."/>
            <person name="Patterson D."/>
            <person name="Reichwald K."/>
            <person name="Rump A."/>
            <person name="Schillhabel M."/>
            <person name="Schudy A."/>
            <person name="Zimmermann W."/>
            <person name="Rosenthal A."/>
            <person name="Kudoh J."/>
            <person name="Schibuya K."/>
            <person name="Kawasaki K."/>
            <person name="Asakawa S."/>
            <person name="Shintani A."/>
            <person name="Sasaki T."/>
            <person name="Nagamine K."/>
            <person name="Mitsuyama S."/>
            <person name="Antonarakis S.E."/>
            <person name="Minoshima S."/>
            <person name="Shimizu N."/>
            <person name="Nordsiek G."/>
            <person name="Hornischer K."/>
            <person name="Brant P."/>
            <person name="Scharfe M."/>
            <person name="Schon O."/>
            <person name="Desario A."/>
            <person name="Reichelt J."/>
            <person name="Kauer G."/>
            <person name="Blocker H."/>
            <person name="Ramser J."/>
            <person name="Beck A."/>
            <person name="Klages S."/>
            <person name="Hennig S."/>
            <person name="Riesselmann L."/>
            <person name="Dagand E."/>
            <person name="Haaf T."/>
            <person name="Wehrmeyer S."/>
            <person name="Borzym K."/>
            <person name="Gardiner K."/>
            <person name="Nizetic D."/>
            <person name="Francis F."/>
            <person name="Lehrach H."/>
            <person name="Reinhardt R."/>
            <person name="Yaspo M.L."/>
        </authorList>
    </citation>
    <scope>NUCLEOTIDE SEQUENCE [LARGE SCALE GENOMIC DNA]</scope>
</reference>
<dbReference type="GeneTree" id="ENSGT00510000047718"/>
<dbReference type="EMBL" id="AL773602">
    <property type="status" value="NOT_ANNOTATED_CDS"/>
    <property type="molecule type" value="Genomic_DNA"/>
</dbReference>
<dbReference type="EMBL" id="KC877921">
    <property type="status" value="NOT_ANNOTATED_CDS"/>
    <property type="molecule type" value="Genomic_DNA"/>
</dbReference>
<dbReference type="Ensembl" id="ENST00000642437.1">
    <property type="protein sequence ID" value="ENSP00000496535.1"/>
    <property type="gene ID" value="ENSG00000175894.18"/>
</dbReference>
<keyword evidence="3" id="KW-1185">Reference proteome</keyword>
<dbReference type="Bgee" id="ENSG00000175894">
    <property type="expression patterns" value="Expressed in primordial germ cell in gonad and 58 other cell types or tissues"/>
</dbReference>
<dbReference type="ChiTaRS" id="TSPEAR">
    <property type="organism name" value="human"/>
</dbReference>
<dbReference type="VEuPathDB" id="HostDB:ENSG00000175894"/>
<dbReference type="HGNC" id="HGNC:1268">
    <property type="gene designation" value="TSPEAR"/>
</dbReference>
<dbReference type="AlphaFoldDB" id="A0A2R8YFK6"/>
<accession>A0A2R8YFK6</accession>